<dbReference type="OrthoDB" id="1936426at2759"/>
<sequence length="110" mass="12820">MWWVVVPRANRKNLRTKSRKDMEEILKTKLAMIKEEPETCDDNRALSNHLWVAKKGKQIGSKTKTGRVFVMPQFSLRLLQLLPKVARLVFLNLSLIDFVYSYIELKANCA</sequence>
<comment type="caution">
    <text evidence="1">The sequence shown here is derived from an EMBL/GenBank/DDBJ whole genome shotgun (WGS) entry which is preliminary data.</text>
</comment>
<gene>
    <name evidence="1" type="ORF">Acr_00g0018730</name>
</gene>
<dbReference type="Proteomes" id="UP000585474">
    <property type="component" value="Unassembled WGS sequence"/>
</dbReference>
<evidence type="ECO:0000313" key="2">
    <source>
        <dbReference type="Proteomes" id="UP000585474"/>
    </source>
</evidence>
<proteinExistence type="predicted"/>
<dbReference type="AlphaFoldDB" id="A0A7J0DDD6"/>
<dbReference type="EMBL" id="BJWL01000150">
    <property type="protein sequence ID" value="GFS31705.1"/>
    <property type="molecule type" value="Genomic_DNA"/>
</dbReference>
<name>A0A7J0DDD6_9ERIC</name>
<accession>A0A7J0DDD6</accession>
<reference evidence="2" key="1">
    <citation type="submission" date="2019-07" db="EMBL/GenBank/DDBJ databases">
        <title>De Novo Assembly of kiwifruit Actinidia rufa.</title>
        <authorList>
            <person name="Sugita-Konishi S."/>
            <person name="Sato K."/>
            <person name="Mori E."/>
            <person name="Abe Y."/>
            <person name="Kisaki G."/>
            <person name="Hamano K."/>
            <person name="Suezawa K."/>
            <person name="Otani M."/>
            <person name="Fukuda T."/>
            <person name="Manabe T."/>
            <person name="Gomi K."/>
            <person name="Tabuchi M."/>
            <person name="Akimitsu K."/>
            <person name="Kataoka I."/>
        </authorList>
    </citation>
    <scope>NUCLEOTIDE SEQUENCE [LARGE SCALE GENOMIC DNA]</scope>
    <source>
        <strain evidence="2">cv. Fuchu</strain>
    </source>
</reference>
<evidence type="ECO:0000313" key="1">
    <source>
        <dbReference type="EMBL" id="GFS31705.1"/>
    </source>
</evidence>
<organism evidence="1 2">
    <name type="scientific">Actinidia rufa</name>
    <dbReference type="NCBI Taxonomy" id="165716"/>
    <lineage>
        <taxon>Eukaryota</taxon>
        <taxon>Viridiplantae</taxon>
        <taxon>Streptophyta</taxon>
        <taxon>Embryophyta</taxon>
        <taxon>Tracheophyta</taxon>
        <taxon>Spermatophyta</taxon>
        <taxon>Magnoliopsida</taxon>
        <taxon>eudicotyledons</taxon>
        <taxon>Gunneridae</taxon>
        <taxon>Pentapetalae</taxon>
        <taxon>asterids</taxon>
        <taxon>Ericales</taxon>
        <taxon>Actinidiaceae</taxon>
        <taxon>Actinidia</taxon>
    </lineage>
</organism>
<protein>
    <submittedName>
        <fullName evidence="1">Uncharacterized protein</fullName>
    </submittedName>
</protein>
<keyword evidence="2" id="KW-1185">Reference proteome</keyword>